<comment type="caution">
    <text evidence="1">The sequence shown here is derived from an EMBL/GenBank/DDBJ whole genome shotgun (WGS) entry which is preliminary data.</text>
</comment>
<proteinExistence type="predicted"/>
<dbReference type="AlphaFoldDB" id="A0AAW0DZ10"/>
<organism evidence="1 2">
    <name type="scientific">Favolaschia claudopus</name>
    <dbReference type="NCBI Taxonomy" id="2862362"/>
    <lineage>
        <taxon>Eukaryota</taxon>
        <taxon>Fungi</taxon>
        <taxon>Dikarya</taxon>
        <taxon>Basidiomycota</taxon>
        <taxon>Agaricomycotina</taxon>
        <taxon>Agaricomycetes</taxon>
        <taxon>Agaricomycetidae</taxon>
        <taxon>Agaricales</taxon>
        <taxon>Marasmiineae</taxon>
        <taxon>Mycenaceae</taxon>
        <taxon>Favolaschia</taxon>
    </lineage>
</organism>
<dbReference type="EMBL" id="JAWWNJ010000004">
    <property type="protein sequence ID" value="KAK7057341.1"/>
    <property type="molecule type" value="Genomic_DNA"/>
</dbReference>
<name>A0AAW0DZ10_9AGAR</name>
<reference evidence="1 2" key="1">
    <citation type="journal article" date="2024" name="J Genomics">
        <title>Draft genome sequencing and assembly of Favolaschia claudopus CIRM-BRFM 2984 isolated from oak limbs.</title>
        <authorList>
            <person name="Navarro D."/>
            <person name="Drula E."/>
            <person name="Chaduli D."/>
            <person name="Cazenave R."/>
            <person name="Ahrendt S."/>
            <person name="Wang J."/>
            <person name="Lipzen A."/>
            <person name="Daum C."/>
            <person name="Barry K."/>
            <person name="Grigoriev I.V."/>
            <person name="Favel A."/>
            <person name="Rosso M.N."/>
            <person name="Martin F."/>
        </authorList>
    </citation>
    <scope>NUCLEOTIDE SEQUENCE [LARGE SCALE GENOMIC DNA]</scope>
    <source>
        <strain evidence="1 2">CIRM-BRFM 2984</strain>
    </source>
</reference>
<evidence type="ECO:0000313" key="2">
    <source>
        <dbReference type="Proteomes" id="UP001362999"/>
    </source>
</evidence>
<protein>
    <recommendedName>
        <fullName evidence="3">F-box domain-containing protein</fullName>
    </recommendedName>
</protein>
<evidence type="ECO:0008006" key="3">
    <source>
        <dbReference type="Google" id="ProtNLM"/>
    </source>
</evidence>
<keyword evidence="2" id="KW-1185">Reference proteome</keyword>
<dbReference type="Proteomes" id="UP001362999">
    <property type="component" value="Unassembled WGS sequence"/>
</dbReference>
<gene>
    <name evidence="1" type="ORF">R3P38DRAFT_3168860</name>
</gene>
<evidence type="ECO:0000313" key="1">
    <source>
        <dbReference type="EMBL" id="KAK7057341.1"/>
    </source>
</evidence>
<sequence>MMEHFIPSALAPVFPNELIDVIVRMTVICCPESKGTLNTVSRRVSHTADAAHYRHVAFDTIDELLNFHQLCVKKEHIAESVRTMLIFSIDGNARDDDAIAHTISRLARRCSRIRRLVAYIRVTHQMKPTTAIPCIGDLPLRHLLADFSIASILTVTPPPALLATLTHLDLREVHTLSCRSGLLAEINAIAELASLTHLALSFDPTETPVSFIETESFRRCAGLHLLVLVPLPGDWAIKDLRTSDTRVAVLPAYEWGLEAEGCFLWRQALVCLAAAQPHEDVKRWPPPFFSASCDSPWSADLVPDHAFHV</sequence>
<accession>A0AAW0DZ10</accession>